<reference evidence="5 6" key="1">
    <citation type="submission" date="2017-02" db="EMBL/GenBank/DDBJ databases">
        <authorList>
            <person name="Peterson S.W."/>
        </authorList>
    </citation>
    <scope>NUCLEOTIDE SEQUENCE [LARGE SCALE GENOMIC DNA]</scope>
    <source>
        <strain evidence="5 6">DSM 15102</strain>
    </source>
</reference>
<dbReference type="SUPFAM" id="SSF52540">
    <property type="entry name" value="P-loop containing nucleoside triphosphate hydrolases"/>
    <property type="match status" value="1"/>
</dbReference>
<dbReference type="Pfam" id="PF00005">
    <property type="entry name" value="ABC_tran"/>
    <property type="match status" value="1"/>
</dbReference>
<keyword evidence="3 5" id="KW-0067">ATP-binding</keyword>
<keyword evidence="2" id="KW-0547">Nucleotide-binding</keyword>
<dbReference type="PANTHER" id="PTHR42939:SF1">
    <property type="entry name" value="ABC TRANSPORTER ATP-BINDING PROTEIN ALBC-RELATED"/>
    <property type="match status" value="1"/>
</dbReference>
<protein>
    <submittedName>
        <fullName evidence="5">ABC-2 type transport system ATP-binding protein</fullName>
    </submittedName>
</protein>
<evidence type="ECO:0000259" key="4">
    <source>
        <dbReference type="Pfam" id="PF00005"/>
    </source>
</evidence>
<evidence type="ECO:0000256" key="3">
    <source>
        <dbReference type="ARBA" id="ARBA00022840"/>
    </source>
</evidence>
<dbReference type="AlphaFoldDB" id="A0A1T4N7P0"/>
<dbReference type="InterPro" id="IPR051782">
    <property type="entry name" value="ABC_Transporter_VariousFunc"/>
</dbReference>
<evidence type="ECO:0000313" key="5">
    <source>
        <dbReference type="EMBL" id="SJZ75067.1"/>
    </source>
</evidence>
<name>A0A1T4N7P0_9FIRM</name>
<dbReference type="OrthoDB" id="9805514at2"/>
<dbReference type="EMBL" id="FUWV01000009">
    <property type="protein sequence ID" value="SJZ75067.1"/>
    <property type="molecule type" value="Genomic_DNA"/>
</dbReference>
<gene>
    <name evidence="5" type="ORF">SAMN02745973_01590</name>
</gene>
<dbReference type="Gene3D" id="3.40.50.300">
    <property type="entry name" value="P-loop containing nucleotide triphosphate hydrolases"/>
    <property type="match status" value="1"/>
</dbReference>
<sequence length="198" mass="23211">MEIKDCYKKYNDKLVFENISYKFENKIYWLKGNNGIGKSVFLRCLTNIEKFTGGIIQSDKKNVLYIPEFSLNEDWLTLRENVKLLMHYHKLHIDDEKLSNILYKLNMDECNILPTKASLGTNIKTSLALLFVEKYWDLIIIDEALSHIDNSTNSNIIRELARRCDENATVILTHHGEFMNEENKLDMKEIFLDKGGLR</sequence>
<evidence type="ECO:0000313" key="6">
    <source>
        <dbReference type="Proteomes" id="UP000196365"/>
    </source>
</evidence>
<organism evidence="5 6">
    <name type="scientific">Garciella nitratireducens DSM 15102</name>
    <dbReference type="NCBI Taxonomy" id="1121911"/>
    <lineage>
        <taxon>Bacteria</taxon>
        <taxon>Bacillati</taxon>
        <taxon>Bacillota</taxon>
        <taxon>Clostridia</taxon>
        <taxon>Eubacteriales</taxon>
        <taxon>Eubacteriaceae</taxon>
        <taxon>Garciella</taxon>
    </lineage>
</organism>
<dbReference type="RefSeq" id="WP_159454691.1">
    <property type="nucleotide sequence ID" value="NZ_FUWV01000009.1"/>
</dbReference>
<evidence type="ECO:0000256" key="2">
    <source>
        <dbReference type="ARBA" id="ARBA00022741"/>
    </source>
</evidence>
<dbReference type="GO" id="GO:0005524">
    <property type="term" value="F:ATP binding"/>
    <property type="evidence" value="ECO:0007669"/>
    <property type="project" value="UniProtKB-KW"/>
</dbReference>
<dbReference type="GO" id="GO:0016887">
    <property type="term" value="F:ATP hydrolysis activity"/>
    <property type="evidence" value="ECO:0007669"/>
    <property type="project" value="InterPro"/>
</dbReference>
<evidence type="ECO:0000256" key="1">
    <source>
        <dbReference type="ARBA" id="ARBA00022448"/>
    </source>
</evidence>
<dbReference type="Proteomes" id="UP000196365">
    <property type="component" value="Unassembled WGS sequence"/>
</dbReference>
<dbReference type="InterPro" id="IPR003439">
    <property type="entry name" value="ABC_transporter-like_ATP-bd"/>
</dbReference>
<keyword evidence="6" id="KW-1185">Reference proteome</keyword>
<accession>A0A1T4N7P0</accession>
<keyword evidence="1" id="KW-0813">Transport</keyword>
<dbReference type="InterPro" id="IPR027417">
    <property type="entry name" value="P-loop_NTPase"/>
</dbReference>
<feature type="domain" description="ABC transporter" evidence="4">
    <location>
        <begin position="22"/>
        <end position="145"/>
    </location>
</feature>
<dbReference type="PANTHER" id="PTHR42939">
    <property type="entry name" value="ABC TRANSPORTER ATP-BINDING PROTEIN ALBC-RELATED"/>
    <property type="match status" value="1"/>
</dbReference>
<proteinExistence type="predicted"/>